<feature type="transmembrane region" description="Helical" evidence="1">
    <location>
        <begin position="77"/>
        <end position="95"/>
    </location>
</feature>
<reference evidence="2" key="1">
    <citation type="submission" date="2020-09" db="EMBL/GenBank/DDBJ databases">
        <title>Genome seq and assembly of Devosia sp.</title>
        <authorList>
            <person name="Chhetri G."/>
        </authorList>
    </citation>
    <scope>NUCLEOTIDE SEQUENCE</scope>
    <source>
        <strain evidence="2">PTR5</strain>
    </source>
</reference>
<dbReference type="EMBL" id="JACYFU010000003">
    <property type="protein sequence ID" value="MBD8066456.1"/>
    <property type="molecule type" value="Genomic_DNA"/>
</dbReference>
<keyword evidence="1" id="KW-1133">Transmembrane helix</keyword>
<keyword evidence="3" id="KW-1185">Reference proteome</keyword>
<evidence type="ECO:0000313" key="2">
    <source>
        <dbReference type="EMBL" id="MBD8066456.1"/>
    </source>
</evidence>
<accession>A0A927FYM3</accession>
<evidence type="ECO:0000313" key="3">
    <source>
        <dbReference type="Proteomes" id="UP000654108"/>
    </source>
</evidence>
<dbReference type="RefSeq" id="WP_191776391.1">
    <property type="nucleotide sequence ID" value="NZ_JACYFU010000003.1"/>
</dbReference>
<dbReference type="InterPro" id="IPR018706">
    <property type="entry name" value="DUF2214_membrane"/>
</dbReference>
<sequence>MDISFLLASAHHLAVFSLVGLFAAEFALLRPGLDGARIRQLAKVDAAYGGIAGLVIIIGVLRVIFGDKGWEYYVGNHAFWGKMAAFIVVGLLTVPPTLAIRRWHKAVALARDYVVPPAELTSNRRLIHIQAAVFVLIPVFAAAMARGYGS</sequence>
<dbReference type="Pfam" id="PF09980">
    <property type="entry name" value="DUF2214"/>
    <property type="match status" value="1"/>
</dbReference>
<evidence type="ECO:0000256" key="1">
    <source>
        <dbReference type="SAM" id="Phobius"/>
    </source>
</evidence>
<feature type="transmembrane region" description="Helical" evidence="1">
    <location>
        <begin position="6"/>
        <end position="29"/>
    </location>
</feature>
<dbReference type="AlphaFoldDB" id="A0A927FYM3"/>
<keyword evidence="1" id="KW-0812">Transmembrane</keyword>
<dbReference type="Proteomes" id="UP000654108">
    <property type="component" value="Unassembled WGS sequence"/>
</dbReference>
<name>A0A927FYM3_9HYPH</name>
<organism evidence="2 3">
    <name type="scientific">Devosia oryzisoli</name>
    <dbReference type="NCBI Taxonomy" id="2774138"/>
    <lineage>
        <taxon>Bacteria</taxon>
        <taxon>Pseudomonadati</taxon>
        <taxon>Pseudomonadota</taxon>
        <taxon>Alphaproteobacteria</taxon>
        <taxon>Hyphomicrobiales</taxon>
        <taxon>Devosiaceae</taxon>
        <taxon>Devosia</taxon>
    </lineage>
</organism>
<protein>
    <submittedName>
        <fullName evidence="2">DUF2214 family protein</fullName>
    </submittedName>
</protein>
<gene>
    <name evidence="2" type="ORF">IC608_13350</name>
</gene>
<feature type="transmembrane region" description="Helical" evidence="1">
    <location>
        <begin position="41"/>
        <end position="65"/>
    </location>
</feature>
<keyword evidence="1" id="KW-0472">Membrane</keyword>
<comment type="caution">
    <text evidence="2">The sequence shown here is derived from an EMBL/GenBank/DDBJ whole genome shotgun (WGS) entry which is preliminary data.</text>
</comment>
<feature type="transmembrane region" description="Helical" evidence="1">
    <location>
        <begin position="126"/>
        <end position="145"/>
    </location>
</feature>
<proteinExistence type="predicted"/>